<keyword evidence="4" id="KW-1185">Reference proteome</keyword>
<gene>
    <name evidence="3" type="ORF">E1261_01260</name>
</gene>
<dbReference type="PANTHER" id="PTHR43000">
    <property type="entry name" value="DTDP-D-GLUCOSE 4,6-DEHYDRATASE-RELATED"/>
    <property type="match status" value="1"/>
</dbReference>
<evidence type="ECO:0000313" key="4">
    <source>
        <dbReference type="Proteomes" id="UP000295075"/>
    </source>
</evidence>
<dbReference type="InterPro" id="IPR036291">
    <property type="entry name" value="NAD(P)-bd_dom_sf"/>
</dbReference>
<dbReference type="RefSeq" id="WP_132400373.1">
    <property type="nucleotide sequence ID" value="NZ_SMKA01000002.1"/>
</dbReference>
<dbReference type="EMBL" id="SMKA01000002">
    <property type="protein sequence ID" value="TDC35521.1"/>
    <property type="molecule type" value="Genomic_DNA"/>
</dbReference>
<dbReference type="Gene3D" id="3.40.50.720">
    <property type="entry name" value="NAD(P)-binding Rossmann-like Domain"/>
    <property type="match status" value="1"/>
</dbReference>
<dbReference type="Proteomes" id="UP000295075">
    <property type="component" value="Unassembled WGS sequence"/>
</dbReference>
<organism evidence="3 4">
    <name type="scientific">Kribbella albertanoniae</name>
    <dbReference type="NCBI Taxonomy" id="1266829"/>
    <lineage>
        <taxon>Bacteria</taxon>
        <taxon>Bacillati</taxon>
        <taxon>Actinomycetota</taxon>
        <taxon>Actinomycetes</taxon>
        <taxon>Propionibacteriales</taxon>
        <taxon>Kribbellaceae</taxon>
        <taxon>Kribbella</taxon>
    </lineage>
</organism>
<name>A0A4R4QIC6_9ACTN</name>
<protein>
    <submittedName>
        <fullName evidence="3">NAD-dependent epimerase/dehydratase family protein</fullName>
    </submittedName>
</protein>
<dbReference type="Pfam" id="PF01370">
    <property type="entry name" value="Epimerase"/>
    <property type="match status" value="1"/>
</dbReference>
<sequence length="318" mass="33920">MRICLTGGAGFIGSHVLDALCAGGHETLIIDDLRAGRRENLEQHESHGCHTLAELDICTPVAGQRLLDFGPAGVIHLAAQPSVMRSVAMPLLDCEVNLAGSLRVFDAARQVGAKVVAASSGGTIYGSHREPVGASAEHFSRRSDSPYALTKRVMVEYLELYERLYDLEWVALALGNAYGPRQRAAAGYGVVAIFADAMLTGRPVQVYGDGLSTRDYIHVRDVAGAFVHAVSAGQGIYNIGSGTSRTTRQVLDAVARSAGLAEPAVDWQPERLGDVRFVTLDITGCVELGWSPQIGFPEGVDDVVQATLAGRQLLEDPR</sequence>
<evidence type="ECO:0000259" key="2">
    <source>
        <dbReference type="Pfam" id="PF01370"/>
    </source>
</evidence>
<dbReference type="SUPFAM" id="SSF51735">
    <property type="entry name" value="NAD(P)-binding Rossmann-fold domains"/>
    <property type="match status" value="1"/>
</dbReference>
<proteinExistence type="inferred from homology"/>
<reference evidence="3 4" key="1">
    <citation type="submission" date="2019-03" db="EMBL/GenBank/DDBJ databases">
        <title>Draft genome sequences of novel Actinobacteria.</title>
        <authorList>
            <person name="Sahin N."/>
            <person name="Ay H."/>
            <person name="Saygin H."/>
        </authorList>
    </citation>
    <scope>NUCLEOTIDE SEQUENCE [LARGE SCALE GENOMIC DNA]</scope>
    <source>
        <strain evidence="3 4">JCM 30547</strain>
    </source>
</reference>
<accession>A0A4R4QIC6</accession>
<dbReference type="OrthoDB" id="9801785at2"/>
<evidence type="ECO:0000256" key="1">
    <source>
        <dbReference type="ARBA" id="ARBA00007637"/>
    </source>
</evidence>
<dbReference type="InterPro" id="IPR001509">
    <property type="entry name" value="Epimerase_deHydtase"/>
</dbReference>
<dbReference type="Gene3D" id="3.90.25.10">
    <property type="entry name" value="UDP-galactose 4-epimerase, domain 1"/>
    <property type="match status" value="1"/>
</dbReference>
<evidence type="ECO:0000313" key="3">
    <source>
        <dbReference type="EMBL" id="TDC35521.1"/>
    </source>
</evidence>
<comment type="similarity">
    <text evidence="1">Belongs to the NAD(P)-dependent epimerase/dehydratase family.</text>
</comment>
<feature type="domain" description="NAD-dependent epimerase/dehydratase" evidence="2">
    <location>
        <begin position="3"/>
        <end position="240"/>
    </location>
</feature>
<dbReference type="AlphaFoldDB" id="A0A4R4QIC6"/>
<comment type="caution">
    <text evidence="3">The sequence shown here is derived from an EMBL/GenBank/DDBJ whole genome shotgun (WGS) entry which is preliminary data.</text>
</comment>